<sequence>MTSQRTHRVPVVLVTGFLGAGKTTLLNHLLTNSRGVRIGVVVNDFGSVNVDALSVAGQVDSMLSLENGCLCCAVDASGLDRMLGRLTDPSAGLDLIVVEASGLAEPRSMVRLVLASSDPHVEYGGLIELVDAAEFPAPRVRHPELDEHLRMADLVVLNKTDRAGDDVLPLVRELADGAPVVATTHGRVDPELLFDRIRDPDTGPRQLSFDDLRAECGAGQDHHDHPHAAYDSLTVTTGALHPRRLATFLQGRPAGLYRMKGTVYFGVPNHWQKYELHTVGGYVRLRRTRWDPGEQRCTRLVLIGAGIDAEALRTALESCAEPDPAGLAEQDMVPILRYLES</sequence>
<dbReference type="SUPFAM" id="SSF90002">
    <property type="entry name" value="Hypothetical protein YjiA, C-terminal domain"/>
    <property type="match status" value="1"/>
</dbReference>
<dbReference type="PANTHER" id="PTHR13748">
    <property type="entry name" value="COBW-RELATED"/>
    <property type="match status" value="1"/>
</dbReference>
<organism evidence="7 8">
    <name type="scientific">Prauserella oleivorans</name>
    <dbReference type="NCBI Taxonomy" id="1478153"/>
    <lineage>
        <taxon>Bacteria</taxon>
        <taxon>Bacillati</taxon>
        <taxon>Actinomycetota</taxon>
        <taxon>Actinomycetes</taxon>
        <taxon>Pseudonocardiales</taxon>
        <taxon>Pseudonocardiaceae</taxon>
        <taxon>Prauserella</taxon>
    </lineage>
</organism>
<dbReference type="SUPFAM" id="SSF52540">
    <property type="entry name" value="P-loop containing nucleoside triphosphate hydrolases"/>
    <property type="match status" value="1"/>
</dbReference>
<dbReference type="InterPro" id="IPR003495">
    <property type="entry name" value="CobW/HypB/UreG_nucleotide-bd"/>
</dbReference>
<keyword evidence="2" id="KW-0378">Hydrolase</keyword>
<keyword evidence="8" id="KW-1185">Reference proteome</keyword>
<evidence type="ECO:0000256" key="5">
    <source>
        <dbReference type="ARBA" id="ARBA00049117"/>
    </source>
</evidence>
<dbReference type="CDD" id="cd03112">
    <property type="entry name" value="CobW-like"/>
    <property type="match status" value="1"/>
</dbReference>
<comment type="caution">
    <text evidence="7">The sequence shown here is derived from an EMBL/GenBank/DDBJ whole genome shotgun (WGS) entry which is preliminary data.</text>
</comment>
<dbReference type="InterPro" id="IPR027417">
    <property type="entry name" value="P-loop_NTPase"/>
</dbReference>
<evidence type="ECO:0000256" key="1">
    <source>
        <dbReference type="ARBA" id="ARBA00022741"/>
    </source>
</evidence>
<comment type="catalytic activity">
    <reaction evidence="5">
        <text>GTP + H2O = GDP + phosphate + H(+)</text>
        <dbReference type="Rhea" id="RHEA:19669"/>
        <dbReference type="ChEBI" id="CHEBI:15377"/>
        <dbReference type="ChEBI" id="CHEBI:15378"/>
        <dbReference type="ChEBI" id="CHEBI:37565"/>
        <dbReference type="ChEBI" id="CHEBI:43474"/>
        <dbReference type="ChEBI" id="CHEBI:58189"/>
    </reaction>
    <physiologicalReaction direction="left-to-right" evidence="5">
        <dbReference type="Rhea" id="RHEA:19670"/>
    </physiologicalReaction>
</comment>
<evidence type="ECO:0000256" key="4">
    <source>
        <dbReference type="ARBA" id="ARBA00034320"/>
    </source>
</evidence>
<evidence type="ECO:0000256" key="3">
    <source>
        <dbReference type="ARBA" id="ARBA00023186"/>
    </source>
</evidence>
<keyword evidence="3" id="KW-0143">Chaperone</keyword>
<dbReference type="InterPro" id="IPR036627">
    <property type="entry name" value="CobW-likC_sf"/>
</dbReference>
<dbReference type="Proteomes" id="UP001597478">
    <property type="component" value="Unassembled WGS sequence"/>
</dbReference>
<keyword evidence="1" id="KW-0547">Nucleotide-binding</keyword>
<dbReference type="Gene3D" id="3.40.50.300">
    <property type="entry name" value="P-loop containing nucleotide triphosphate hydrolases"/>
    <property type="match status" value="1"/>
</dbReference>
<dbReference type="SMART" id="SM00833">
    <property type="entry name" value="CobW_C"/>
    <property type="match status" value="1"/>
</dbReference>
<dbReference type="InterPro" id="IPR051316">
    <property type="entry name" value="Zinc-reg_GTPase_activator"/>
</dbReference>
<proteinExistence type="inferred from homology"/>
<gene>
    <name evidence="7" type="ORF">ACFS2C_11620</name>
</gene>
<name>A0ABW5W898_9PSEU</name>
<dbReference type="Pfam" id="PF02492">
    <property type="entry name" value="cobW"/>
    <property type="match status" value="1"/>
</dbReference>
<dbReference type="InterPro" id="IPR011629">
    <property type="entry name" value="CobW-like_C"/>
</dbReference>
<reference evidence="8" key="1">
    <citation type="journal article" date="2019" name="Int. J. Syst. Evol. Microbiol.">
        <title>The Global Catalogue of Microorganisms (GCM) 10K type strain sequencing project: providing services to taxonomists for standard genome sequencing and annotation.</title>
        <authorList>
            <consortium name="The Broad Institute Genomics Platform"/>
            <consortium name="The Broad Institute Genome Sequencing Center for Infectious Disease"/>
            <person name="Wu L."/>
            <person name="Ma J."/>
        </authorList>
    </citation>
    <scope>NUCLEOTIDE SEQUENCE [LARGE SCALE GENOMIC DNA]</scope>
    <source>
        <strain evidence="8">IBRC-M 10906</strain>
    </source>
</reference>
<evidence type="ECO:0000256" key="2">
    <source>
        <dbReference type="ARBA" id="ARBA00022801"/>
    </source>
</evidence>
<comment type="similarity">
    <text evidence="4">Belongs to the SIMIBI class G3E GTPase family. ZNG1 subfamily.</text>
</comment>
<dbReference type="PANTHER" id="PTHR13748:SF62">
    <property type="entry name" value="COBW DOMAIN-CONTAINING PROTEIN"/>
    <property type="match status" value="1"/>
</dbReference>
<dbReference type="Pfam" id="PF07683">
    <property type="entry name" value="CobW_C"/>
    <property type="match status" value="1"/>
</dbReference>
<protein>
    <submittedName>
        <fullName evidence="7">CobW family GTP-binding protein</fullName>
    </submittedName>
</protein>
<feature type="domain" description="CobW C-terminal" evidence="6">
    <location>
        <begin position="230"/>
        <end position="320"/>
    </location>
</feature>
<dbReference type="Gene3D" id="3.30.1220.10">
    <property type="entry name" value="CobW-like, C-terminal domain"/>
    <property type="match status" value="1"/>
</dbReference>
<evidence type="ECO:0000313" key="8">
    <source>
        <dbReference type="Proteomes" id="UP001597478"/>
    </source>
</evidence>
<dbReference type="EMBL" id="JBHUOF010000013">
    <property type="protein sequence ID" value="MFD2800042.1"/>
    <property type="molecule type" value="Genomic_DNA"/>
</dbReference>
<evidence type="ECO:0000313" key="7">
    <source>
        <dbReference type="EMBL" id="MFD2800042.1"/>
    </source>
</evidence>
<dbReference type="RefSeq" id="WP_377384948.1">
    <property type="nucleotide sequence ID" value="NZ_JBHSAN010000004.1"/>
</dbReference>
<accession>A0ABW5W898</accession>
<evidence type="ECO:0000259" key="6">
    <source>
        <dbReference type="SMART" id="SM00833"/>
    </source>
</evidence>